<dbReference type="Proteomes" id="UP000255224">
    <property type="component" value="Unassembled WGS sequence"/>
</dbReference>
<evidence type="ECO:0000313" key="1">
    <source>
        <dbReference type="EMBL" id="STC95573.1"/>
    </source>
</evidence>
<sequence length="195" mass="22077">MGQICHHFSWTLDYLLWEVDWRIVQRMLIDAPSYESEEEKKRKEKTCHKSFRTNLRRFSTTIIKIMNTSQGALYFGAGIDTAQFRRDIESMRRDILGLTQTTVQQTGQMDSAFKNLSIGIASYFSIGAIKSFVTELINVRGEFQKTEIAFSTMLKSEAKAAELMGQMVDLAAKTPFSLQEVSAGAKQLLAFPDPG</sequence>
<proteinExistence type="predicted"/>
<dbReference type="EMBL" id="UFVQ01000003">
    <property type="protein sequence ID" value="STC95573.1"/>
    <property type="molecule type" value="Genomic_DNA"/>
</dbReference>
<gene>
    <name evidence="1" type="ORF">NCTC13533_01925</name>
</gene>
<reference evidence="1 2" key="1">
    <citation type="submission" date="2018-06" db="EMBL/GenBank/DDBJ databases">
        <authorList>
            <consortium name="Pathogen Informatics"/>
            <person name="Doyle S."/>
        </authorList>
    </citation>
    <scope>NUCLEOTIDE SEQUENCE [LARGE SCALE GENOMIC DNA]</scope>
    <source>
        <strain evidence="1 2">NCTC13533</strain>
    </source>
</reference>
<protein>
    <submittedName>
        <fullName evidence="1">Uncharacterized protein</fullName>
    </submittedName>
</protein>
<name>A0A376DU02_CHRCU</name>
<organism evidence="1 2">
    <name type="scientific">Chryseobacterium carnipullorum</name>
    <dbReference type="NCBI Taxonomy" id="1124835"/>
    <lineage>
        <taxon>Bacteria</taxon>
        <taxon>Pseudomonadati</taxon>
        <taxon>Bacteroidota</taxon>
        <taxon>Flavobacteriia</taxon>
        <taxon>Flavobacteriales</taxon>
        <taxon>Weeksellaceae</taxon>
        <taxon>Chryseobacterium group</taxon>
        <taxon>Chryseobacterium</taxon>
    </lineage>
</organism>
<accession>A0A376DU02</accession>
<dbReference type="AlphaFoldDB" id="A0A376DU02"/>
<evidence type="ECO:0000313" key="2">
    <source>
        <dbReference type="Proteomes" id="UP000255224"/>
    </source>
</evidence>